<proteinExistence type="predicted"/>
<dbReference type="Proteomes" id="UP000225108">
    <property type="component" value="Unassembled WGS sequence"/>
</dbReference>
<gene>
    <name evidence="2" type="ORF">CSW57_11385</name>
</gene>
<dbReference type="AlphaFoldDB" id="A0A2G3PM38"/>
<dbReference type="EMBL" id="PEBD01000008">
    <property type="protein sequence ID" value="PHV66851.1"/>
    <property type="molecule type" value="Genomic_DNA"/>
</dbReference>
<feature type="region of interest" description="Disordered" evidence="1">
    <location>
        <begin position="1"/>
        <end position="65"/>
    </location>
</feature>
<evidence type="ECO:0000256" key="1">
    <source>
        <dbReference type="SAM" id="MobiDB-lite"/>
    </source>
</evidence>
<feature type="compositionally biased region" description="Acidic residues" evidence="1">
    <location>
        <begin position="15"/>
        <end position="32"/>
    </location>
</feature>
<comment type="caution">
    <text evidence="2">The sequence shown here is derived from an EMBL/GenBank/DDBJ whole genome shotgun (WGS) entry which is preliminary data.</text>
</comment>
<sequence>MTEIGEPSDIQPVEDVLEQQQDVDPEQADVAEDAGGSGPLDADPADVQEQGQVVTAPLEDEYRED</sequence>
<evidence type="ECO:0000313" key="3">
    <source>
        <dbReference type="Proteomes" id="UP000225108"/>
    </source>
</evidence>
<dbReference type="RefSeq" id="WP_099382862.1">
    <property type="nucleotide sequence ID" value="NZ_PEBD01000008.1"/>
</dbReference>
<protein>
    <submittedName>
        <fullName evidence="2">Uncharacterized protein</fullName>
    </submittedName>
</protein>
<organism evidence="2 3">
    <name type="scientific">Williamsia marianensis</name>
    <dbReference type="NCBI Taxonomy" id="85044"/>
    <lineage>
        <taxon>Bacteria</taxon>
        <taxon>Bacillati</taxon>
        <taxon>Actinomycetota</taxon>
        <taxon>Actinomycetes</taxon>
        <taxon>Mycobacteriales</taxon>
        <taxon>Nocardiaceae</taxon>
        <taxon>Williamsia</taxon>
    </lineage>
</organism>
<accession>A0A2G3PM38</accession>
<evidence type="ECO:0000313" key="2">
    <source>
        <dbReference type="EMBL" id="PHV66851.1"/>
    </source>
</evidence>
<reference evidence="2 3" key="1">
    <citation type="submission" date="2017-10" db="EMBL/GenBank/DDBJ databases">
        <title>The draft genome sequence of Williamsia sp. BULT 1.1 isolated from the semi-arid grassland soils from South Africa.</title>
        <authorList>
            <person name="Kabwe M.H."/>
            <person name="Govender N."/>
            <person name="Mutseka Lunga P."/>
            <person name="Vikram S."/>
            <person name="Makhalanyane T.P."/>
        </authorList>
    </citation>
    <scope>NUCLEOTIDE SEQUENCE [LARGE SCALE GENOMIC DNA]</scope>
    <source>
        <strain evidence="2 3">BULT 1.1</strain>
    </source>
</reference>
<name>A0A2G3PM38_WILMA</name>